<sequence length="858" mass="93042">MKEDTVKRIFDLFNTPVNNPELIESESDIDQLYALCDDPMQCPVKLIDEQLRFTDLARIQDLFVENTGFLVVGAIGLQGCGKSSLLNVLANQLTNKTTPLDGPFRVQTIENFTTNSPQTGGIDLYITQDRVILLDVQPLMSFALTNYHVRAASSLSSSGQMDITPAASNNGTTSSALSGPGNWSLDVWAEMTSLQIIAFLLNCCHVILVVSDEISNTPLQLHRLVDRASGLKPTMYTPAVIPQVFQRCQQSRVQTETATVTTECNQLAGRQGYTSSAVDASKDPILTEGRVGTCMKAAGTTTGAYTANTSQTDEEEGETEDVDDADGGGSIDISPERHRTTHNASDEPNVTVAPSGLLQSHRTSTAIKRENAHQDVESTDVTAALNRLQSLTDYSASLIHVYNQAPSAAFLNPIVRSKLHAYQYQLLPMLYPETRRLAAMVTLGSRILSSHSIKTRYRNRSVEKTFATTVPTENQPRDTTSGVAEASSEASAFGETNHIVANQALGSTVVVDSGGGNKNDDIDHGHSEVPSGCSVSSVEPSASNHLLSDDHGQDERNMQVNRQDELGPQQTKLSNSSDVEEIAEANSAVNAGQKSKDDAQTGRFETELLPVGGVTSGPTESDSPPIGTASQSSVLFNLDKKPISVSQITEKFTESSKQIPGPSTQQTNRSGITSGNLGDTRAPSEAELVAELDTVIHEVEHDVTELLKHPLSSLSTKHGQSDHSPIDSPHSSDASDSDPGASQVTDHLDGERLNARLARLTQQIQSVRRQFFDVQQRLNHPRLFLIPEVDSDGHPPTGCPSYASSVRVLQEAIMSTPRQHMMLQFTERKWIAYAQKMWEAVCSSPLLADYHAILTNRV</sequence>
<feature type="compositionally biased region" description="Basic and acidic residues" evidence="4">
    <location>
        <begin position="518"/>
        <end position="527"/>
    </location>
</feature>
<comment type="similarity">
    <text evidence="1">Belongs to the SMG9 family.</text>
</comment>
<feature type="compositionally biased region" description="Polar residues" evidence="4">
    <location>
        <begin position="533"/>
        <end position="546"/>
    </location>
</feature>
<feature type="region of interest" description="Disordered" evidence="4">
    <location>
        <begin position="712"/>
        <end position="746"/>
    </location>
</feature>
<dbReference type="OrthoDB" id="79514at2759"/>
<gene>
    <name evidence="5" type="ORF">FGIG_10899</name>
</gene>
<feature type="compositionally biased region" description="Acidic residues" evidence="4">
    <location>
        <begin position="312"/>
        <end position="326"/>
    </location>
</feature>
<evidence type="ECO:0000313" key="5">
    <source>
        <dbReference type="EMBL" id="TPP64536.1"/>
    </source>
</evidence>
<feature type="compositionally biased region" description="Polar residues" evidence="4">
    <location>
        <begin position="568"/>
        <end position="577"/>
    </location>
</feature>
<dbReference type="PANTHER" id="PTHR14270">
    <property type="entry name" value="NONSENSE-MEDIATED MRNA DECAY FACTOR SMG9"/>
    <property type="match status" value="1"/>
</dbReference>
<dbReference type="GO" id="GO:0000184">
    <property type="term" value="P:nuclear-transcribed mRNA catabolic process, nonsense-mediated decay"/>
    <property type="evidence" value="ECO:0007669"/>
    <property type="project" value="UniProtKB-KW"/>
</dbReference>
<comment type="caution">
    <text evidence="5">The sequence shown here is derived from an EMBL/GenBank/DDBJ whole genome shotgun (WGS) entry which is preliminary data.</text>
</comment>
<evidence type="ECO:0000256" key="4">
    <source>
        <dbReference type="SAM" id="MobiDB-lite"/>
    </source>
</evidence>
<feature type="compositionally biased region" description="Polar residues" evidence="4">
    <location>
        <begin position="651"/>
        <end position="677"/>
    </location>
</feature>
<feature type="region of interest" description="Disordered" evidence="4">
    <location>
        <begin position="562"/>
        <end position="581"/>
    </location>
</feature>
<evidence type="ECO:0000256" key="3">
    <source>
        <dbReference type="SAM" id="Coils"/>
    </source>
</evidence>
<dbReference type="STRING" id="46835.A0A504YW53"/>
<feature type="compositionally biased region" description="Low complexity" evidence="4">
    <location>
        <begin position="726"/>
        <end position="742"/>
    </location>
</feature>
<dbReference type="SUPFAM" id="SSF52540">
    <property type="entry name" value="P-loop containing nucleoside triphosphate hydrolases"/>
    <property type="match status" value="1"/>
</dbReference>
<feature type="region of interest" description="Disordered" evidence="4">
    <location>
        <begin position="511"/>
        <end position="553"/>
    </location>
</feature>
<name>A0A504YW53_FASGI</name>
<accession>A0A504YW53</accession>
<feature type="region of interest" description="Disordered" evidence="4">
    <location>
        <begin position="306"/>
        <end position="353"/>
    </location>
</feature>
<keyword evidence="6" id="KW-1185">Reference proteome</keyword>
<feature type="compositionally biased region" description="Polar residues" evidence="4">
    <location>
        <begin position="616"/>
        <end position="633"/>
    </location>
</feature>
<dbReference type="PANTHER" id="PTHR14270:SF0">
    <property type="entry name" value="NONSENSE-MEDIATED MRNA DECAY FACTOR SMG9"/>
    <property type="match status" value="1"/>
</dbReference>
<feature type="compositionally biased region" description="Polar residues" evidence="4">
    <location>
        <begin position="468"/>
        <end position="482"/>
    </location>
</feature>
<keyword evidence="2" id="KW-0866">Nonsense-mediated mRNA decay</keyword>
<feature type="region of interest" description="Disordered" evidence="4">
    <location>
        <begin position="651"/>
        <end position="682"/>
    </location>
</feature>
<dbReference type="InterPro" id="IPR039177">
    <property type="entry name" value="SMG9"/>
</dbReference>
<feature type="coiled-coil region" evidence="3">
    <location>
        <begin position="750"/>
        <end position="777"/>
    </location>
</feature>
<keyword evidence="3" id="KW-0175">Coiled coil</keyword>
<dbReference type="AlphaFoldDB" id="A0A504YW53"/>
<proteinExistence type="inferred from homology"/>
<organism evidence="5 6">
    <name type="scientific">Fasciola gigantica</name>
    <name type="common">Giant liver fluke</name>
    <dbReference type="NCBI Taxonomy" id="46835"/>
    <lineage>
        <taxon>Eukaryota</taxon>
        <taxon>Metazoa</taxon>
        <taxon>Spiralia</taxon>
        <taxon>Lophotrochozoa</taxon>
        <taxon>Platyhelminthes</taxon>
        <taxon>Trematoda</taxon>
        <taxon>Digenea</taxon>
        <taxon>Plagiorchiida</taxon>
        <taxon>Echinostomata</taxon>
        <taxon>Echinostomatoidea</taxon>
        <taxon>Fasciolidae</taxon>
        <taxon>Fasciola</taxon>
    </lineage>
</organism>
<protein>
    <recommendedName>
        <fullName evidence="7">Protein SMG9</fullName>
    </recommendedName>
</protein>
<dbReference type="InterPro" id="IPR027417">
    <property type="entry name" value="P-loop_NTPase"/>
</dbReference>
<feature type="region of interest" description="Disordered" evidence="4">
    <location>
        <begin position="468"/>
        <end position="490"/>
    </location>
</feature>
<dbReference type="EMBL" id="SUNJ01004300">
    <property type="protein sequence ID" value="TPP64536.1"/>
    <property type="molecule type" value="Genomic_DNA"/>
</dbReference>
<feature type="region of interest" description="Disordered" evidence="4">
    <location>
        <begin position="609"/>
        <end position="633"/>
    </location>
</feature>
<reference evidence="5 6" key="1">
    <citation type="submission" date="2019-04" db="EMBL/GenBank/DDBJ databases">
        <title>Annotation for the trematode Fasciola gigantica.</title>
        <authorList>
            <person name="Choi Y.-J."/>
        </authorList>
    </citation>
    <scope>NUCLEOTIDE SEQUENCE [LARGE SCALE GENOMIC DNA]</scope>
    <source>
        <strain evidence="5">Uganda_cow_1</strain>
    </source>
</reference>
<evidence type="ECO:0000313" key="6">
    <source>
        <dbReference type="Proteomes" id="UP000316759"/>
    </source>
</evidence>
<evidence type="ECO:0000256" key="2">
    <source>
        <dbReference type="ARBA" id="ARBA00023161"/>
    </source>
</evidence>
<evidence type="ECO:0008006" key="7">
    <source>
        <dbReference type="Google" id="ProtNLM"/>
    </source>
</evidence>
<dbReference type="Proteomes" id="UP000316759">
    <property type="component" value="Unassembled WGS sequence"/>
</dbReference>
<evidence type="ECO:0000256" key="1">
    <source>
        <dbReference type="ARBA" id="ARBA00007712"/>
    </source>
</evidence>